<reference evidence="1 2" key="1">
    <citation type="submission" date="2020-08" db="EMBL/GenBank/DDBJ databases">
        <title>Genomic Encyclopedia of Type Strains, Phase IV (KMG-IV): sequencing the most valuable type-strain genomes for metagenomic binning, comparative biology and taxonomic classification.</title>
        <authorList>
            <person name="Goeker M."/>
        </authorList>
    </citation>
    <scope>NUCLEOTIDE SEQUENCE [LARGE SCALE GENOMIC DNA]</scope>
    <source>
        <strain evidence="1 2">DSM 103526</strain>
    </source>
</reference>
<evidence type="ECO:0000313" key="2">
    <source>
        <dbReference type="Proteomes" id="UP000579281"/>
    </source>
</evidence>
<accession>A0A841L4R1</accession>
<dbReference type="Proteomes" id="UP000579281">
    <property type="component" value="Unassembled WGS sequence"/>
</dbReference>
<protein>
    <submittedName>
        <fullName evidence="1">Uncharacterized protein</fullName>
    </submittedName>
</protein>
<dbReference type="AlphaFoldDB" id="A0A841L4R1"/>
<gene>
    <name evidence="1" type="ORF">HNQ80_004242</name>
</gene>
<evidence type="ECO:0000313" key="1">
    <source>
        <dbReference type="EMBL" id="MBB6218102.1"/>
    </source>
</evidence>
<name>A0A841L4R1_9FIRM</name>
<dbReference type="EMBL" id="JACHEN010000033">
    <property type="protein sequence ID" value="MBB6218102.1"/>
    <property type="molecule type" value="Genomic_DNA"/>
</dbReference>
<comment type="caution">
    <text evidence="1">The sequence shown here is derived from an EMBL/GenBank/DDBJ whole genome shotgun (WGS) entry which is preliminary data.</text>
</comment>
<keyword evidence="2" id="KW-1185">Reference proteome</keyword>
<proteinExistence type="predicted"/>
<organism evidence="1 2">
    <name type="scientific">Anaerosolibacter carboniphilus</name>
    <dbReference type="NCBI Taxonomy" id="1417629"/>
    <lineage>
        <taxon>Bacteria</taxon>
        <taxon>Bacillati</taxon>
        <taxon>Bacillota</taxon>
        <taxon>Clostridia</taxon>
        <taxon>Peptostreptococcales</taxon>
        <taxon>Thermotaleaceae</taxon>
        <taxon>Anaerosolibacter</taxon>
    </lineage>
</organism>
<sequence>MTLRRTISKSTFKCPTIDLTAENTLKTLKFFIETSSPDE</sequence>